<evidence type="ECO:0000313" key="1">
    <source>
        <dbReference type="EMBL" id="MBW8683873.1"/>
    </source>
</evidence>
<dbReference type="RefSeq" id="WP_220249082.1">
    <property type="nucleotide sequence ID" value="NZ_JAICCF010000001.1"/>
</dbReference>
<comment type="caution">
    <text evidence="1">The sequence shown here is derived from an EMBL/GenBank/DDBJ whole genome shotgun (WGS) entry which is preliminary data.</text>
</comment>
<reference evidence="1 2" key="1">
    <citation type="submission" date="2021-08" db="EMBL/GenBank/DDBJ databases">
        <title>The genome sequence of Chitinophaga sp. B61.</title>
        <authorList>
            <person name="Zhang X."/>
        </authorList>
    </citation>
    <scope>NUCLEOTIDE SEQUENCE [LARGE SCALE GENOMIC DNA]</scope>
    <source>
        <strain evidence="1 2">B61</strain>
    </source>
</reference>
<sequence length="253" mass="26664">MSSINWNQGQLITMGQGDTATCTGGLNKGQLYGLFFYNSAGNDASTNVIITGNNSLPPVTVTVPGTTANQGLAAICFVSGDETATIAASVLNNQPGASVQAFIGSVKMPTDTSGINNQNLPLDGQIHQFQKFTRYYSVPASHWYAAQITSNVNTFISVQFTENTATVISVNTSINGIDNVITYYGTQAQPKVKTNTTSLQSYPWNFSGNGSQIVWINADSVQNSQAATISVQSLQGLFAAAKRDDVKAAAGVV</sequence>
<dbReference type="Proteomes" id="UP000812961">
    <property type="component" value="Unassembled WGS sequence"/>
</dbReference>
<name>A0ABS7G891_9BACT</name>
<keyword evidence="2" id="KW-1185">Reference proteome</keyword>
<accession>A0ABS7G891</accession>
<organism evidence="1 2">
    <name type="scientific">Chitinophaga rhizophila</name>
    <dbReference type="NCBI Taxonomy" id="2866212"/>
    <lineage>
        <taxon>Bacteria</taxon>
        <taxon>Pseudomonadati</taxon>
        <taxon>Bacteroidota</taxon>
        <taxon>Chitinophagia</taxon>
        <taxon>Chitinophagales</taxon>
        <taxon>Chitinophagaceae</taxon>
        <taxon>Chitinophaga</taxon>
    </lineage>
</organism>
<proteinExistence type="predicted"/>
<dbReference type="EMBL" id="JAICCF010000001">
    <property type="protein sequence ID" value="MBW8683873.1"/>
    <property type="molecule type" value="Genomic_DNA"/>
</dbReference>
<evidence type="ECO:0000313" key="2">
    <source>
        <dbReference type="Proteomes" id="UP000812961"/>
    </source>
</evidence>
<protein>
    <submittedName>
        <fullName evidence="1">Uncharacterized protein</fullName>
    </submittedName>
</protein>
<gene>
    <name evidence="1" type="ORF">K1Y79_05960</name>
</gene>